<feature type="coiled-coil region" evidence="3">
    <location>
        <begin position="131"/>
        <end position="217"/>
    </location>
</feature>
<proteinExistence type="predicted"/>
<accession>A0ABQ5PBG2</accession>
<dbReference type="Pfam" id="PF00072">
    <property type="entry name" value="Response_reg"/>
    <property type="match status" value="1"/>
</dbReference>
<dbReference type="PANTHER" id="PTHR44591">
    <property type="entry name" value="STRESS RESPONSE REGULATOR PROTEIN 1"/>
    <property type="match status" value="1"/>
</dbReference>
<evidence type="ECO:0000313" key="5">
    <source>
        <dbReference type="EMBL" id="GLF99833.1"/>
    </source>
</evidence>
<dbReference type="PROSITE" id="PS50110">
    <property type="entry name" value="RESPONSE_REGULATORY"/>
    <property type="match status" value="1"/>
</dbReference>
<comment type="caution">
    <text evidence="5">The sequence shown here is derived from an EMBL/GenBank/DDBJ whole genome shotgun (WGS) entry which is preliminary data.</text>
</comment>
<keyword evidence="1 2" id="KW-0597">Phosphoprotein</keyword>
<evidence type="ECO:0000256" key="2">
    <source>
        <dbReference type="PROSITE-ProRule" id="PRU00169"/>
    </source>
</evidence>
<sequence length="368" mass="40952">MTELRPLAGDLREPSRALAQALRELFAGLEVSVRRYAARRNRDAGTFSRYLSGTRVPPWEVVMDLFTDLAEHRGTPATPEAIELIRGLHRAAVEAGTSPQHAVEVLEQQLADADRVSRRSTVRGDVLGEALLDRQHQIADLEVRLSQLEAEWQAERERADRLAEACPDLTALLCERDTLRGEVARLAAELEATRRCREQAEERCLLLERQLESVERAHRGTGLAAVAPDPVPLVRTLPKVLIVDDQPDNLLAMAAVLSTLDQELVPVSSGRDALKALLDHDDFAVILMDVQMPHMDGYETAAHIKRRHRNRDVPIIFLTAMGDDPEHSARGYAAGAVDYIGKPFDPWVLRAKVAVFTGIHLERRCAAH</sequence>
<evidence type="ECO:0000256" key="1">
    <source>
        <dbReference type="ARBA" id="ARBA00022553"/>
    </source>
</evidence>
<dbReference type="Proteomes" id="UP001291653">
    <property type="component" value="Unassembled WGS sequence"/>
</dbReference>
<organism evidence="5 6">
    <name type="scientific">Streptomyces yaizuensis</name>
    <dbReference type="NCBI Taxonomy" id="2989713"/>
    <lineage>
        <taxon>Bacteria</taxon>
        <taxon>Bacillati</taxon>
        <taxon>Actinomycetota</taxon>
        <taxon>Actinomycetes</taxon>
        <taxon>Kitasatosporales</taxon>
        <taxon>Streptomycetaceae</taxon>
        <taxon>Streptomyces</taxon>
    </lineage>
</organism>
<dbReference type="RefSeq" id="WP_323451761.1">
    <property type="nucleotide sequence ID" value="NZ_BSBI01000024.1"/>
</dbReference>
<feature type="modified residue" description="4-aspartylphosphate" evidence="2">
    <location>
        <position position="289"/>
    </location>
</feature>
<dbReference type="Gene3D" id="3.40.50.2300">
    <property type="match status" value="1"/>
</dbReference>
<dbReference type="SUPFAM" id="SSF52172">
    <property type="entry name" value="CheY-like"/>
    <property type="match status" value="1"/>
</dbReference>
<keyword evidence="6" id="KW-1185">Reference proteome</keyword>
<dbReference type="InterPro" id="IPR011006">
    <property type="entry name" value="CheY-like_superfamily"/>
</dbReference>
<reference evidence="5 6" key="1">
    <citation type="submission" date="2022-10" db="EMBL/GenBank/DDBJ databases">
        <title>Draft genome sequence of Streptomyces sp. YSPA8.</title>
        <authorList>
            <person name="Moriuchi R."/>
            <person name="Dohra H."/>
            <person name="Yamamura H."/>
            <person name="Kodani S."/>
        </authorList>
    </citation>
    <scope>NUCLEOTIDE SEQUENCE [LARGE SCALE GENOMIC DNA]</scope>
    <source>
        <strain evidence="5 6">YSPA8</strain>
    </source>
</reference>
<protein>
    <submittedName>
        <fullName evidence="5">Response regulator</fullName>
    </submittedName>
</protein>
<evidence type="ECO:0000313" key="6">
    <source>
        <dbReference type="Proteomes" id="UP001291653"/>
    </source>
</evidence>
<evidence type="ECO:0000259" key="4">
    <source>
        <dbReference type="PROSITE" id="PS50110"/>
    </source>
</evidence>
<name>A0ABQ5PBG2_9ACTN</name>
<dbReference type="PANTHER" id="PTHR44591:SF3">
    <property type="entry name" value="RESPONSE REGULATORY DOMAIN-CONTAINING PROTEIN"/>
    <property type="match status" value="1"/>
</dbReference>
<dbReference type="SMART" id="SM00448">
    <property type="entry name" value="REC"/>
    <property type="match status" value="1"/>
</dbReference>
<gene>
    <name evidence="5" type="ORF">SYYSPA8_36070</name>
</gene>
<feature type="domain" description="Response regulatory" evidence="4">
    <location>
        <begin position="239"/>
        <end position="357"/>
    </location>
</feature>
<dbReference type="EMBL" id="BSBI01000024">
    <property type="protein sequence ID" value="GLF99833.1"/>
    <property type="molecule type" value="Genomic_DNA"/>
</dbReference>
<dbReference type="InterPro" id="IPR050595">
    <property type="entry name" value="Bact_response_regulator"/>
</dbReference>
<evidence type="ECO:0000256" key="3">
    <source>
        <dbReference type="SAM" id="Coils"/>
    </source>
</evidence>
<dbReference type="InterPro" id="IPR001789">
    <property type="entry name" value="Sig_transdc_resp-reg_receiver"/>
</dbReference>
<keyword evidence="3" id="KW-0175">Coiled coil</keyword>